<dbReference type="PANTHER" id="PTHR47605">
    <property type="entry name" value="TRANSCRIPTIONAL ELONGATION REGULATOR MINIYO"/>
    <property type="match status" value="1"/>
</dbReference>
<reference evidence="2" key="1">
    <citation type="journal article" date="2013" name="Science">
        <title>The Amborella genome and the evolution of flowering plants.</title>
        <authorList>
            <consortium name="Amborella Genome Project"/>
        </authorList>
    </citation>
    <scope>NUCLEOTIDE SEQUENCE [LARGE SCALE GENOMIC DNA]</scope>
</reference>
<dbReference type="AlphaFoldDB" id="U5CL35"/>
<organism evidence="1 2">
    <name type="scientific">Amborella trichopoda</name>
    <dbReference type="NCBI Taxonomy" id="13333"/>
    <lineage>
        <taxon>Eukaryota</taxon>
        <taxon>Viridiplantae</taxon>
        <taxon>Streptophyta</taxon>
        <taxon>Embryophyta</taxon>
        <taxon>Tracheophyta</taxon>
        <taxon>Spermatophyta</taxon>
        <taxon>Magnoliopsida</taxon>
        <taxon>Amborellales</taxon>
        <taxon>Amborellaceae</taxon>
        <taxon>Amborella</taxon>
    </lineage>
</organism>
<dbReference type="eggNOG" id="KOG4732">
    <property type="taxonomic scope" value="Eukaryota"/>
</dbReference>
<gene>
    <name evidence="1" type="ORF">AMTR_s03418p00006100</name>
</gene>
<dbReference type="HOGENOM" id="CLU_119234_0_0_1"/>
<dbReference type="Gramene" id="ERM97898">
    <property type="protein sequence ID" value="ERM97898"/>
    <property type="gene ID" value="AMTR_s03418p00006100"/>
</dbReference>
<accession>U5CL35</accession>
<sequence length="198" mass="22729">MQWTTKATLDKTKLKFRNLDTIYEETVDAPSSSVGNMQYITLQIERANQRLPLPVHWFLSPLATVDVTESIDVARSGHFFLLGLEAMSALCTENPSSPILHVPLVWKLHALAVVFLKRNDILEEKQTRDTLKTLQNKYGQHLEKLRQRRPEVVPENEKSSGKYSREILYIVKEVHESYGSFIEIPIEQFSVVSYLASN</sequence>
<dbReference type="Proteomes" id="UP000017836">
    <property type="component" value="Unassembled WGS sequence"/>
</dbReference>
<proteinExistence type="predicted"/>
<protein>
    <submittedName>
        <fullName evidence="1">Uncharacterized protein</fullName>
    </submittedName>
</protein>
<name>U5CL35_AMBTC</name>
<dbReference type="InterPro" id="IPR055326">
    <property type="entry name" value="MINIYO"/>
</dbReference>
<evidence type="ECO:0000313" key="1">
    <source>
        <dbReference type="EMBL" id="ERM97898.1"/>
    </source>
</evidence>
<keyword evidence="2" id="KW-1185">Reference proteome</keyword>
<dbReference type="EMBL" id="KI395720">
    <property type="protein sequence ID" value="ERM97898.1"/>
    <property type="molecule type" value="Genomic_DNA"/>
</dbReference>
<dbReference type="PANTHER" id="PTHR47605:SF2">
    <property type="entry name" value="TRANSCRIPTIONAL ELONGATION REGULATOR MINIYO"/>
    <property type="match status" value="1"/>
</dbReference>
<evidence type="ECO:0000313" key="2">
    <source>
        <dbReference type="Proteomes" id="UP000017836"/>
    </source>
</evidence>